<dbReference type="PANTHER" id="PTHR11787:SF8">
    <property type="entry name" value="RAB GDP DISSOCIATION INHIBITOR"/>
    <property type="match status" value="1"/>
</dbReference>
<gene>
    <name evidence="3" type="ORF">BCR43DRAFT_467191</name>
</gene>
<dbReference type="GO" id="GO:0016192">
    <property type="term" value="P:vesicle-mediated transport"/>
    <property type="evidence" value="ECO:0007669"/>
    <property type="project" value="TreeGrafter"/>
</dbReference>
<dbReference type="InParanoid" id="A0A1X2HVH5"/>
<sequence length="444" mass="49551">MNDQYDIIVLGTGLTECILSGIFSVEGKKVLHMDRNSYYGGDSASLNLSQLYAKYRPGQEAPTKGRDRDYNIDLIPKFMMANGEIVRFLTHTDVTRYLEFKQISGSFVYRDGKISKVPASEQEAITSNLMGMVEKRRLQKFFEFIQNWKDDDESTHEGLDLDSATMVQVYEKFGLESGTQDFIGHAMALHLDDGYLQKPARETVNKIILYVASVARYGKSPYIYPLHGLGELPQSFARLSAIYGGTYMLGHPVDEIVYENGQAVGVKSGGEMAKAKQIICDPSYALDKTTVTDKVVRAICFLNHPIPETGDADSVQIVLPQNQLGRKHDVYVAGVSSTHNVCPKDKYLAIVSTIVETDTPEKEIEAGLALLGSIEDKFISVENISVPAQDGSKDQLFISRSYDATSHFETVCDDVKDIYRRMTGTELVLKQRRTQEQEQADLDA</sequence>
<name>A0A1X2HVH5_SYNRA</name>
<dbReference type="PANTHER" id="PTHR11787">
    <property type="entry name" value="RAB GDP-DISSOCIATION INHIBITOR"/>
    <property type="match status" value="1"/>
</dbReference>
<dbReference type="STRING" id="13706.A0A1X2HVH5"/>
<dbReference type="InterPro" id="IPR036188">
    <property type="entry name" value="FAD/NAD-bd_sf"/>
</dbReference>
<accession>A0A1X2HVH5</accession>
<dbReference type="Gene3D" id="3.30.519.10">
    <property type="entry name" value="Guanine Nucleotide Dissociation Inhibitor, domain 2"/>
    <property type="match status" value="1"/>
</dbReference>
<evidence type="ECO:0000313" key="4">
    <source>
        <dbReference type="Proteomes" id="UP000242180"/>
    </source>
</evidence>
<evidence type="ECO:0000313" key="3">
    <source>
        <dbReference type="EMBL" id="ORZ03553.1"/>
    </source>
</evidence>
<evidence type="ECO:0000256" key="1">
    <source>
        <dbReference type="ARBA" id="ARBA00005593"/>
    </source>
</evidence>
<dbReference type="FunCoup" id="A0A1X2HVH5">
    <property type="interactions" value="646"/>
</dbReference>
<dbReference type="EMBL" id="MCGN01000001">
    <property type="protein sequence ID" value="ORZ03553.1"/>
    <property type="molecule type" value="Genomic_DNA"/>
</dbReference>
<dbReference type="InterPro" id="IPR018203">
    <property type="entry name" value="GDP_dissociation_inhibitor"/>
</dbReference>
<evidence type="ECO:0000256" key="2">
    <source>
        <dbReference type="RuleBase" id="RU363124"/>
    </source>
</evidence>
<dbReference type="SUPFAM" id="SSF51905">
    <property type="entry name" value="FAD/NAD(P)-binding domain"/>
    <property type="match status" value="2"/>
</dbReference>
<dbReference type="Pfam" id="PF00996">
    <property type="entry name" value="GDI"/>
    <property type="match status" value="1"/>
</dbReference>
<protein>
    <recommendedName>
        <fullName evidence="2">Rab GDP dissociation inhibitor</fullName>
    </recommendedName>
</protein>
<dbReference type="Gene3D" id="1.10.405.10">
    <property type="entry name" value="Guanine Nucleotide Dissociation Inhibitor, domain 1"/>
    <property type="match status" value="1"/>
</dbReference>
<dbReference type="OrthoDB" id="9446342at2759"/>
<keyword evidence="4" id="KW-1185">Reference proteome</keyword>
<proteinExistence type="inferred from homology"/>
<dbReference type="Gene3D" id="3.50.50.60">
    <property type="entry name" value="FAD/NAD(P)-binding domain"/>
    <property type="match status" value="1"/>
</dbReference>
<comment type="similarity">
    <text evidence="1 2">Belongs to the Rab GDI family.</text>
</comment>
<dbReference type="GO" id="GO:0005737">
    <property type="term" value="C:cytoplasm"/>
    <property type="evidence" value="ECO:0007669"/>
    <property type="project" value="TreeGrafter"/>
</dbReference>
<dbReference type="FunFam" id="1.10.405.10:FF:000001">
    <property type="entry name" value="Rab GDP dissociation inhibitor"/>
    <property type="match status" value="1"/>
</dbReference>
<dbReference type="OMA" id="GRICKVP"/>
<comment type="caution">
    <text evidence="3">The sequence shown here is derived from an EMBL/GenBank/DDBJ whole genome shotgun (WGS) entry which is preliminary data.</text>
</comment>
<dbReference type="Proteomes" id="UP000242180">
    <property type="component" value="Unassembled WGS sequence"/>
</dbReference>
<dbReference type="PRINTS" id="PR00891">
    <property type="entry name" value="RABGDIREP"/>
</dbReference>
<dbReference type="AlphaFoldDB" id="A0A1X2HVH5"/>
<reference evidence="3 4" key="1">
    <citation type="submission" date="2016-07" db="EMBL/GenBank/DDBJ databases">
        <title>Pervasive Adenine N6-methylation of Active Genes in Fungi.</title>
        <authorList>
            <consortium name="DOE Joint Genome Institute"/>
            <person name="Mondo S.J."/>
            <person name="Dannebaum R.O."/>
            <person name="Kuo R.C."/>
            <person name="Labutti K."/>
            <person name="Haridas S."/>
            <person name="Kuo A."/>
            <person name="Salamov A."/>
            <person name="Ahrendt S.R."/>
            <person name="Lipzen A."/>
            <person name="Sullivan W."/>
            <person name="Andreopoulos W.B."/>
            <person name="Clum A."/>
            <person name="Lindquist E."/>
            <person name="Daum C."/>
            <person name="Ramamoorthy G.K."/>
            <person name="Gryganskyi A."/>
            <person name="Culley D."/>
            <person name="Magnuson J.K."/>
            <person name="James T.Y."/>
            <person name="O'Malley M.A."/>
            <person name="Stajich J.E."/>
            <person name="Spatafora J.W."/>
            <person name="Visel A."/>
            <person name="Grigoriev I.V."/>
        </authorList>
    </citation>
    <scope>NUCLEOTIDE SEQUENCE [LARGE SCALE GENOMIC DNA]</scope>
    <source>
        <strain evidence="3 4">NRRL 2496</strain>
    </source>
</reference>
<dbReference type="GO" id="GO:0015031">
    <property type="term" value="P:protein transport"/>
    <property type="evidence" value="ECO:0007669"/>
    <property type="project" value="InterPro"/>
</dbReference>
<dbReference type="SUPFAM" id="SSF54373">
    <property type="entry name" value="FAD-linked reductases, C-terminal domain"/>
    <property type="match status" value="1"/>
</dbReference>
<dbReference type="PRINTS" id="PR00892">
    <property type="entry name" value="RABGDI"/>
</dbReference>
<dbReference type="GO" id="GO:0007264">
    <property type="term" value="P:small GTPase-mediated signal transduction"/>
    <property type="evidence" value="ECO:0007669"/>
    <property type="project" value="InterPro"/>
</dbReference>
<dbReference type="InterPro" id="IPR000806">
    <property type="entry name" value="RabGDI"/>
</dbReference>
<dbReference type="GO" id="GO:0005093">
    <property type="term" value="F:Rab GDP-dissociation inhibitor activity"/>
    <property type="evidence" value="ECO:0007669"/>
    <property type="project" value="InterPro"/>
</dbReference>
<organism evidence="3 4">
    <name type="scientific">Syncephalastrum racemosum</name>
    <name type="common">Filamentous fungus</name>
    <dbReference type="NCBI Taxonomy" id="13706"/>
    <lineage>
        <taxon>Eukaryota</taxon>
        <taxon>Fungi</taxon>
        <taxon>Fungi incertae sedis</taxon>
        <taxon>Mucoromycota</taxon>
        <taxon>Mucoromycotina</taxon>
        <taxon>Mucoromycetes</taxon>
        <taxon>Mucorales</taxon>
        <taxon>Syncephalastraceae</taxon>
        <taxon>Syncephalastrum</taxon>
    </lineage>
</organism>